<dbReference type="Pfam" id="PF07345">
    <property type="entry name" value="ATPaseInh_sub_z"/>
    <property type="match status" value="1"/>
</dbReference>
<gene>
    <name evidence="1" type="ORF">HQ394_14555</name>
</gene>
<dbReference type="Proteomes" id="UP000516369">
    <property type="component" value="Chromosome"/>
</dbReference>
<evidence type="ECO:0000313" key="2">
    <source>
        <dbReference type="Proteomes" id="UP000516369"/>
    </source>
</evidence>
<proteinExistence type="predicted"/>
<dbReference type="AlphaFoldDB" id="A0A7H1N3P6"/>
<dbReference type="EMBL" id="CP053923">
    <property type="protein sequence ID" value="QNT70332.1"/>
    <property type="molecule type" value="Genomic_DNA"/>
</dbReference>
<organism evidence="1 2">
    <name type="scientific">Defluviicoccus vanus</name>
    <dbReference type="NCBI Taxonomy" id="111831"/>
    <lineage>
        <taxon>Bacteria</taxon>
        <taxon>Pseudomonadati</taxon>
        <taxon>Pseudomonadota</taxon>
        <taxon>Alphaproteobacteria</taxon>
        <taxon>Rhodospirillales</taxon>
        <taxon>Rhodospirillaceae</taxon>
        <taxon>Defluviicoccus</taxon>
    </lineage>
</organism>
<keyword evidence="2" id="KW-1185">Reference proteome</keyword>
<dbReference type="Gene3D" id="1.10.790.20">
    <property type="entry name" value="Domain of unknown function DUF1476"/>
    <property type="match status" value="1"/>
</dbReference>
<dbReference type="InterPro" id="IPR009945">
    <property type="entry name" value="ATPase_inh_sub_z"/>
</dbReference>
<accession>A0A7H1N3P6</accession>
<name>A0A7H1N3P6_9PROT</name>
<evidence type="ECO:0000313" key="1">
    <source>
        <dbReference type="EMBL" id="QNT70332.1"/>
    </source>
</evidence>
<protein>
    <submittedName>
        <fullName evidence="1">DUF1476 domain-containing protein</fullName>
    </submittedName>
</protein>
<dbReference type="RefSeq" id="WP_190260813.1">
    <property type="nucleotide sequence ID" value="NZ_CP053923.1"/>
</dbReference>
<dbReference type="PIRSF" id="PIRSF031780">
    <property type="entry name" value="UCP031780"/>
    <property type="match status" value="1"/>
</dbReference>
<sequence length="121" mass="13615">MTDLLREIEKGYEAKYKLDEEMRFKAMCRCSKMFGLWAADHLGLDGQQADEYARRLVRLTLDGPHADAVVDTVLTDFHTAEVRLTDSDTNAAYHRFYAVACEQIGSDYPTPLGTDHVQVGG</sequence>
<dbReference type="InterPro" id="IPR038293">
    <property type="entry name" value="ATPase_inh_sub_z_sf"/>
</dbReference>
<dbReference type="KEGG" id="dvn:HQ394_14555"/>
<reference evidence="1 2" key="1">
    <citation type="submission" date="2020-05" db="EMBL/GenBank/DDBJ databases">
        <title>Complete closed genome sequence of Defluviicoccus vanus.</title>
        <authorList>
            <person name="Bessarab I."/>
            <person name="Arumugam K."/>
            <person name="Maszenan A.M."/>
            <person name="Seviour R.J."/>
            <person name="Williams R.B."/>
        </authorList>
    </citation>
    <scope>NUCLEOTIDE SEQUENCE [LARGE SCALE GENOMIC DNA]</scope>
    <source>
        <strain evidence="1 2">Ben 114</strain>
    </source>
</reference>